<evidence type="ECO:0000313" key="4">
    <source>
        <dbReference type="Proteomes" id="UP000308652"/>
    </source>
</evidence>
<dbReference type="InterPro" id="IPR045339">
    <property type="entry name" value="DUF6534"/>
</dbReference>
<feature type="non-terminal residue" evidence="3">
    <location>
        <position position="347"/>
    </location>
</feature>
<gene>
    <name evidence="3" type="ORF">BDQ12DRAFT_737534</name>
</gene>
<dbReference type="Pfam" id="PF20152">
    <property type="entry name" value="DUF6534"/>
    <property type="match status" value="1"/>
</dbReference>
<keyword evidence="1" id="KW-1133">Transmembrane helix</keyword>
<dbReference type="EMBL" id="ML213621">
    <property type="protein sequence ID" value="TFK35425.1"/>
    <property type="molecule type" value="Genomic_DNA"/>
</dbReference>
<dbReference type="Proteomes" id="UP000308652">
    <property type="component" value="Unassembled WGS sequence"/>
</dbReference>
<evidence type="ECO:0000313" key="3">
    <source>
        <dbReference type="EMBL" id="TFK35425.1"/>
    </source>
</evidence>
<protein>
    <recommendedName>
        <fullName evidence="2">DUF6534 domain-containing protein</fullName>
    </recommendedName>
</protein>
<feature type="transmembrane region" description="Helical" evidence="1">
    <location>
        <begin position="175"/>
        <end position="196"/>
    </location>
</feature>
<feature type="transmembrane region" description="Helical" evidence="1">
    <location>
        <begin position="95"/>
        <end position="123"/>
    </location>
</feature>
<dbReference type="OrthoDB" id="2920471at2759"/>
<accession>A0A5C3LRI8</accession>
<keyword evidence="1" id="KW-0812">Transmembrane</keyword>
<feature type="domain" description="DUF6534" evidence="2">
    <location>
        <begin position="221"/>
        <end position="309"/>
    </location>
</feature>
<feature type="transmembrane region" description="Helical" evidence="1">
    <location>
        <begin position="216"/>
        <end position="237"/>
    </location>
</feature>
<feature type="transmembrane region" description="Helical" evidence="1">
    <location>
        <begin position="258"/>
        <end position="279"/>
    </location>
</feature>
<evidence type="ECO:0000256" key="1">
    <source>
        <dbReference type="SAM" id="Phobius"/>
    </source>
</evidence>
<dbReference type="STRING" id="68775.A0A5C3LRI8"/>
<sequence>MTTCVQTLIPPPEHPLLYEQYYPSGLGLFAGGFAIGNSGMNSTTYLLDGPELSSIEVLRNGSLFLGCTMTSFLLGGLIVQIYHFSSPRDFETDPLFTRIAVWVVVIFDFFKSICIIYTVWWFLVAGTVKVDIYPGAAKLGWMNPPLSGLESAIVQIYFAWRIWRFRRESILSRVVAAIIVAASITQCSGAICKGINLARRRDADTWESMDKIFTQVWLISSLICDFIIVCGMSLLLIQARRNSSFANTERMIDRLMLITVESGLVTMIAVTTQVIFYLMVPENGVQLGIMYIIGGLYANVFLTVLNARRGTRRVGEQISTSIHIPNSILGNPDESRVVDHERSEVGG</sequence>
<evidence type="ECO:0000259" key="2">
    <source>
        <dbReference type="Pfam" id="PF20152"/>
    </source>
</evidence>
<proteinExistence type="predicted"/>
<name>A0A5C3LRI8_9AGAR</name>
<feature type="transmembrane region" description="Helical" evidence="1">
    <location>
        <begin position="285"/>
        <end position="305"/>
    </location>
</feature>
<dbReference type="PANTHER" id="PTHR40465:SF1">
    <property type="entry name" value="DUF6534 DOMAIN-CONTAINING PROTEIN"/>
    <property type="match status" value="1"/>
</dbReference>
<feature type="transmembrane region" description="Helical" evidence="1">
    <location>
        <begin position="63"/>
        <end position="83"/>
    </location>
</feature>
<keyword evidence="1" id="KW-0472">Membrane</keyword>
<dbReference type="PANTHER" id="PTHR40465">
    <property type="entry name" value="CHROMOSOME 1, WHOLE GENOME SHOTGUN SEQUENCE"/>
    <property type="match status" value="1"/>
</dbReference>
<organism evidence="3 4">
    <name type="scientific">Crucibulum laeve</name>
    <dbReference type="NCBI Taxonomy" id="68775"/>
    <lineage>
        <taxon>Eukaryota</taxon>
        <taxon>Fungi</taxon>
        <taxon>Dikarya</taxon>
        <taxon>Basidiomycota</taxon>
        <taxon>Agaricomycotina</taxon>
        <taxon>Agaricomycetes</taxon>
        <taxon>Agaricomycetidae</taxon>
        <taxon>Agaricales</taxon>
        <taxon>Agaricineae</taxon>
        <taxon>Nidulariaceae</taxon>
        <taxon>Crucibulum</taxon>
    </lineage>
</organism>
<keyword evidence="4" id="KW-1185">Reference proteome</keyword>
<dbReference type="AlphaFoldDB" id="A0A5C3LRI8"/>
<reference evidence="3 4" key="1">
    <citation type="journal article" date="2019" name="Nat. Ecol. Evol.">
        <title>Megaphylogeny resolves global patterns of mushroom evolution.</title>
        <authorList>
            <person name="Varga T."/>
            <person name="Krizsan K."/>
            <person name="Foldi C."/>
            <person name="Dima B."/>
            <person name="Sanchez-Garcia M."/>
            <person name="Sanchez-Ramirez S."/>
            <person name="Szollosi G.J."/>
            <person name="Szarkandi J.G."/>
            <person name="Papp V."/>
            <person name="Albert L."/>
            <person name="Andreopoulos W."/>
            <person name="Angelini C."/>
            <person name="Antonin V."/>
            <person name="Barry K.W."/>
            <person name="Bougher N.L."/>
            <person name="Buchanan P."/>
            <person name="Buyck B."/>
            <person name="Bense V."/>
            <person name="Catcheside P."/>
            <person name="Chovatia M."/>
            <person name="Cooper J."/>
            <person name="Damon W."/>
            <person name="Desjardin D."/>
            <person name="Finy P."/>
            <person name="Geml J."/>
            <person name="Haridas S."/>
            <person name="Hughes K."/>
            <person name="Justo A."/>
            <person name="Karasinski D."/>
            <person name="Kautmanova I."/>
            <person name="Kiss B."/>
            <person name="Kocsube S."/>
            <person name="Kotiranta H."/>
            <person name="LaButti K.M."/>
            <person name="Lechner B.E."/>
            <person name="Liimatainen K."/>
            <person name="Lipzen A."/>
            <person name="Lukacs Z."/>
            <person name="Mihaltcheva S."/>
            <person name="Morgado L.N."/>
            <person name="Niskanen T."/>
            <person name="Noordeloos M.E."/>
            <person name="Ohm R.A."/>
            <person name="Ortiz-Santana B."/>
            <person name="Ovrebo C."/>
            <person name="Racz N."/>
            <person name="Riley R."/>
            <person name="Savchenko A."/>
            <person name="Shiryaev A."/>
            <person name="Soop K."/>
            <person name="Spirin V."/>
            <person name="Szebenyi C."/>
            <person name="Tomsovsky M."/>
            <person name="Tulloss R.E."/>
            <person name="Uehling J."/>
            <person name="Grigoriev I.V."/>
            <person name="Vagvolgyi C."/>
            <person name="Papp T."/>
            <person name="Martin F.M."/>
            <person name="Miettinen O."/>
            <person name="Hibbett D.S."/>
            <person name="Nagy L.G."/>
        </authorList>
    </citation>
    <scope>NUCLEOTIDE SEQUENCE [LARGE SCALE GENOMIC DNA]</scope>
    <source>
        <strain evidence="3 4">CBS 166.37</strain>
    </source>
</reference>